<keyword evidence="3 6" id="KW-0732">Signal</keyword>
<dbReference type="Proteomes" id="UP001497457">
    <property type="component" value="Chromosome 16b"/>
</dbReference>
<evidence type="ECO:0000256" key="5">
    <source>
        <dbReference type="SAM" id="MobiDB-lite"/>
    </source>
</evidence>
<dbReference type="PANTHER" id="PTHR23130:SF216">
    <property type="entry name" value="PROTEIN, PUTATIVE, EXPRESSED-RELATED"/>
    <property type="match status" value="1"/>
</dbReference>
<evidence type="ECO:0000259" key="7">
    <source>
        <dbReference type="PROSITE" id="PS50836"/>
    </source>
</evidence>
<evidence type="ECO:0000313" key="8">
    <source>
        <dbReference type="EMBL" id="CAL4938051.1"/>
    </source>
</evidence>
<name>A0ABC8Y5M9_9POAL</name>
<evidence type="ECO:0000256" key="4">
    <source>
        <dbReference type="ARBA" id="ARBA00023136"/>
    </source>
</evidence>
<keyword evidence="9" id="KW-1185">Reference proteome</keyword>
<accession>A0ABC8Y5M9</accession>
<sequence length="224" mass="22888">MAPRPRNHTVCLLAGAVLMLLFAAATPTAAQSCAPAKFPAGHSFQRCAALPVLGASLYWTHHASNGTADLAFRAPQSAAGGWVAWGINTDRPSSMAGSSVFLASPGAGGAVSVLMTYLESTSPSLTNGTLKLDVPVAPVAEYTAGAYTIYVTVALPGNNTVQNTVWQAGPLSGGQVAAHPMSGANLQSTMKLDFLSGGTGTGATNSMEQQRSPPVMTGYPPMRP</sequence>
<feature type="domain" description="DOMON" evidence="7">
    <location>
        <begin position="53"/>
        <end position="169"/>
    </location>
</feature>
<reference evidence="8" key="1">
    <citation type="submission" date="2024-10" db="EMBL/GenBank/DDBJ databases">
        <authorList>
            <person name="Ryan C."/>
        </authorList>
    </citation>
    <scope>NUCLEOTIDE SEQUENCE [LARGE SCALE GENOMIC DNA]</scope>
</reference>
<evidence type="ECO:0000256" key="2">
    <source>
        <dbReference type="ARBA" id="ARBA00022448"/>
    </source>
</evidence>
<dbReference type="PROSITE" id="PS51257">
    <property type="entry name" value="PROKAR_LIPOPROTEIN"/>
    <property type="match status" value="1"/>
</dbReference>
<evidence type="ECO:0000313" key="9">
    <source>
        <dbReference type="Proteomes" id="UP001497457"/>
    </source>
</evidence>
<feature type="signal peptide" evidence="6">
    <location>
        <begin position="1"/>
        <end position="30"/>
    </location>
</feature>
<gene>
    <name evidence="8" type="ORF">URODEC1_LOCUS30956</name>
</gene>
<feature type="region of interest" description="Disordered" evidence="5">
    <location>
        <begin position="198"/>
        <end position="224"/>
    </location>
</feature>
<comment type="subcellular location">
    <subcellularLocation>
        <location evidence="1">Membrane</location>
    </subcellularLocation>
</comment>
<evidence type="ECO:0000256" key="6">
    <source>
        <dbReference type="SAM" id="SignalP"/>
    </source>
</evidence>
<feature type="chain" id="PRO_5044802441" description="DOMON domain-containing protein" evidence="6">
    <location>
        <begin position="31"/>
        <end position="224"/>
    </location>
</feature>
<dbReference type="Pfam" id="PF04526">
    <property type="entry name" value="DUF568"/>
    <property type="match status" value="1"/>
</dbReference>
<keyword evidence="2" id="KW-0813">Transport</keyword>
<evidence type="ECO:0000256" key="3">
    <source>
        <dbReference type="ARBA" id="ARBA00022729"/>
    </source>
</evidence>
<evidence type="ECO:0000256" key="1">
    <source>
        <dbReference type="ARBA" id="ARBA00004370"/>
    </source>
</evidence>
<dbReference type="PANTHER" id="PTHR23130">
    <property type="entry name" value="CYTOCHROME B561 AND DOMON DOMAIN-CONTAINING PROTEIN"/>
    <property type="match status" value="1"/>
</dbReference>
<dbReference type="InterPro" id="IPR045265">
    <property type="entry name" value="AIR12_DOMON"/>
</dbReference>
<dbReference type="AlphaFoldDB" id="A0ABC8Y5M9"/>
<dbReference type="InterPro" id="IPR005018">
    <property type="entry name" value="DOMON_domain"/>
</dbReference>
<organism evidence="8 9">
    <name type="scientific">Urochloa decumbens</name>
    <dbReference type="NCBI Taxonomy" id="240449"/>
    <lineage>
        <taxon>Eukaryota</taxon>
        <taxon>Viridiplantae</taxon>
        <taxon>Streptophyta</taxon>
        <taxon>Embryophyta</taxon>
        <taxon>Tracheophyta</taxon>
        <taxon>Spermatophyta</taxon>
        <taxon>Magnoliopsida</taxon>
        <taxon>Liliopsida</taxon>
        <taxon>Poales</taxon>
        <taxon>Poaceae</taxon>
        <taxon>PACMAD clade</taxon>
        <taxon>Panicoideae</taxon>
        <taxon>Panicodae</taxon>
        <taxon>Paniceae</taxon>
        <taxon>Melinidinae</taxon>
        <taxon>Urochloa</taxon>
    </lineage>
</organism>
<dbReference type="EMBL" id="OZ075126">
    <property type="protein sequence ID" value="CAL4938051.1"/>
    <property type="molecule type" value="Genomic_DNA"/>
</dbReference>
<dbReference type="GO" id="GO:0016020">
    <property type="term" value="C:membrane"/>
    <property type="evidence" value="ECO:0007669"/>
    <property type="project" value="UniProtKB-SubCell"/>
</dbReference>
<feature type="compositionally biased region" description="Polar residues" evidence="5">
    <location>
        <begin position="202"/>
        <end position="212"/>
    </location>
</feature>
<proteinExistence type="predicted"/>
<keyword evidence="4" id="KW-0472">Membrane</keyword>
<protein>
    <recommendedName>
        <fullName evidence="7">DOMON domain-containing protein</fullName>
    </recommendedName>
</protein>
<dbReference type="PROSITE" id="PS50836">
    <property type="entry name" value="DOMON"/>
    <property type="match status" value="1"/>
</dbReference>